<sequence>MDKLMFIPWSIYMDVGKEIVQF</sequence>
<reference evidence="2" key="1">
    <citation type="submission" date="2005-09" db="EMBL/GenBank/DDBJ databases">
        <authorList>
            <person name="Mural R.J."/>
            <person name="Li P.W."/>
            <person name="Adams M.D."/>
            <person name="Amanatides P.G."/>
            <person name="Baden-Tillson H."/>
            <person name="Barnstead M."/>
            <person name="Chin S.H."/>
            <person name="Dew I."/>
            <person name="Evans C.A."/>
            <person name="Ferriera S."/>
            <person name="Flanigan M."/>
            <person name="Fosler C."/>
            <person name="Glodek A."/>
            <person name="Gu Z."/>
            <person name="Holt R.A."/>
            <person name="Jennings D."/>
            <person name="Kraft C.L."/>
            <person name="Lu F."/>
            <person name="Nguyen T."/>
            <person name="Nusskern D.R."/>
            <person name="Pfannkoch C.M."/>
            <person name="Sitter C."/>
            <person name="Sutton G.G."/>
            <person name="Venter J.C."/>
            <person name="Wang Z."/>
            <person name="Woodage T."/>
            <person name="Zheng X.H."/>
            <person name="Zhong F."/>
        </authorList>
    </citation>
    <scope>NUCLEOTIDE SEQUENCE [LARGE SCALE GENOMIC DNA]</scope>
    <source>
        <strain>BN</strain>
        <strain evidence="2">Sprague-Dawley</strain>
    </source>
</reference>
<organism evidence="1 2">
    <name type="scientific">Rattus norvegicus</name>
    <name type="common">Rat</name>
    <dbReference type="NCBI Taxonomy" id="10116"/>
    <lineage>
        <taxon>Eukaryota</taxon>
        <taxon>Metazoa</taxon>
        <taxon>Chordata</taxon>
        <taxon>Craniata</taxon>
        <taxon>Vertebrata</taxon>
        <taxon>Euteleostomi</taxon>
        <taxon>Mammalia</taxon>
        <taxon>Eutheria</taxon>
        <taxon>Euarchontoglires</taxon>
        <taxon>Glires</taxon>
        <taxon>Rodentia</taxon>
        <taxon>Myomorpha</taxon>
        <taxon>Muroidea</taxon>
        <taxon>Muridae</taxon>
        <taxon>Murinae</taxon>
        <taxon>Rattus</taxon>
    </lineage>
</organism>
<evidence type="ECO:0000313" key="1">
    <source>
        <dbReference type="EMBL" id="EDL79185.1"/>
    </source>
</evidence>
<dbReference type="EMBL" id="CH473949">
    <property type="protein sequence ID" value="EDL79185.1"/>
    <property type="molecule type" value="Genomic_DNA"/>
</dbReference>
<protein>
    <submittedName>
        <fullName evidence="1">RCG27302</fullName>
    </submittedName>
</protein>
<dbReference type="AlphaFoldDB" id="A6HMD4"/>
<proteinExistence type="predicted"/>
<dbReference type="Proteomes" id="UP000234681">
    <property type="component" value="Chromosome 3"/>
</dbReference>
<name>A6HMD4_RAT</name>
<accession>A6HMD4</accession>
<gene>
    <name evidence="1" type="ORF">rCG_27302</name>
</gene>
<evidence type="ECO:0000313" key="2">
    <source>
        <dbReference type="Proteomes" id="UP000234681"/>
    </source>
</evidence>